<feature type="region of interest" description="Disordered" evidence="1">
    <location>
        <begin position="38"/>
        <end position="91"/>
    </location>
</feature>
<sequence>MKIVIAALESGITGFRRLGNEEWAKYEDERRWMIKKHARVESSEAAAEGSGEDAGAAEQVQESNEVDGEGKSKQQKHWKKQKTDGAPGPSK</sequence>
<organism evidence="2 3">
    <name type="scientific">Rhodofomes roseus</name>
    <dbReference type="NCBI Taxonomy" id="34475"/>
    <lineage>
        <taxon>Eukaryota</taxon>
        <taxon>Fungi</taxon>
        <taxon>Dikarya</taxon>
        <taxon>Basidiomycota</taxon>
        <taxon>Agaricomycotina</taxon>
        <taxon>Agaricomycetes</taxon>
        <taxon>Polyporales</taxon>
        <taxon>Rhodofomes</taxon>
    </lineage>
</organism>
<dbReference type="EMBL" id="SEKV01000517">
    <property type="protein sequence ID" value="TFY56284.1"/>
    <property type="molecule type" value="Genomic_DNA"/>
</dbReference>
<evidence type="ECO:0000313" key="2">
    <source>
        <dbReference type="EMBL" id="TFY56284.1"/>
    </source>
</evidence>
<dbReference type="Proteomes" id="UP000298390">
    <property type="component" value="Unassembled WGS sequence"/>
</dbReference>
<dbReference type="AlphaFoldDB" id="A0A4Y9Y1E2"/>
<protein>
    <submittedName>
        <fullName evidence="2">Uncharacterized protein</fullName>
    </submittedName>
</protein>
<comment type="caution">
    <text evidence="2">The sequence shown here is derived from an EMBL/GenBank/DDBJ whole genome shotgun (WGS) entry which is preliminary data.</text>
</comment>
<evidence type="ECO:0000256" key="1">
    <source>
        <dbReference type="SAM" id="MobiDB-lite"/>
    </source>
</evidence>
<evidence type="ECO:0000313" key="3">
    <source>
        <dbReference type="Proteomes" id="UP000298390"/>
    </source>
</evidence>
<feature type="compositionally biased region" description="Low complexity" evidence="1">
    <location>
        <begin position="43"/>
        <end position="58"/>
    </location>
</feature>
<reference evidence="2 3" key="1">
    <citation type="submission" date="2019-01" db="EMBL/GenBank/DDBJ databases">
        <title>Genome sequencing of the rare red list fungi Fomitopsis rosea.</title>
        <authorList>
            <person name="Buettner E."/>
            <person name="Kellner H."/>
        </authorList>
    </citation>
    <scope>NUCLEOTIDE SEQUENCE [LARGE SCALE GENOMIC DNA]</scope>
    <source>
        <strain evidence="2 3">DSM 105464</strain>
    </source>
</reference>
<gene>
    <name evidence="2" type="ORF">EVJ58_g7736</name>
</gene>
<accession>A0A4Y9Y1E2</accession>
<name>A0A4Y9Y1E2_9APHY</name>
<proteinExistence type="predicted"/>